<dbReference type="STRING" id="1365484.W6QBQ7"/>
<dbReference type="Proteomes" id="UP000030686">
    <property type="component" value="Unassembled WGS sequence"/>
</dbReference>
<sequence length="104" mass="11782">MWPLAEFYNGSNELAGEQLRLAAIFREKGREDLTNYVCPRGPKGPKTLLRSWASKLFPRYADTFTSIHSTSMGLQFQDEEWEALKSKALKIWSDDGLLLGLLGC</sequence>
<dbReference type="OrthoDB" id="5327538at2759"/>
<gene>
    <name evidence="1" type="ORF">PROQFM164_S01g000896</name>
</gene>
<proteinExistence type="predicted"/>
<protein>
    <submittedName>
        <fullName evidence="1">Genomic scaffold, ProqFM164S01</fullName>
    </submittedName>
</protein>
<dbReference type="AlphaFoldDB" id="W6QBQ7"/>
<reference evidence="1" key="1">
    <citation type="journal article" date="2014" name="Nat. Commun.">
        <title>Multiple recent horizontal transfers of a large genomic region in cheese making fungi.</title>
        <authorList>
            <person name="Cheeseman K."/>
            <person name="Ropars J."/>
            <person name="Renault P."/>
            <person name="Dupont J."/>
            <person name="Gouzy J."/>
            <person name="Branca A."/>
            <person name="Abraham A.L."/>
            <person name="Ceppi M."/>
            <person name="Conseiller E."/>
            <person name="Debuchy R."/>
            <person name="Malagnac F."/>
            <person name="Goarin A."/>
            <person name="Silar P."/>
            <person name="Lacoste S."/>
            <person name="Sallet E."/>
            <person name="Bensimon A."/>
            <person name="Giraud T."/>
            <person name="Brygoo Y."/>
        </authorList>
    </citation>
    <scope>NUCLEOTIDE SEQUENCE [LARGE SCALE GENOMIC DNA]</scope>
    <source>
        <strain evidence="1">FM164</strain>
    </source>
</reference>
<evidence type="ECO:0000313" key="2">
    <source>
        <dbReference type="Proteomes" id="UP000030686"/>
    </source>
</evidence>
<evidence type="ECO:0000313" key="1">
    <source>
        <dbReference type="EMBL" id="CDM27087.1"/>
    </source>
</evidence>
<dbReference type="EMBL" id="HG792015">
    <property type="protein sequence ID" value="CDM27087.1"/>
    <property type="molecule type" value="Genomic_DNA"/>
</dbReference>
<name>W6QBQ7_PENRF</name>
<organism evidence="1 2">
    <name type="scientific">Penicillium roqueforti (strain FM164)</name>
    <dbReference type="NCBI Taxonomy" id="1365484"/>
    <lineage>
        <taxon>Eukaryota</taxon>
        <taxon>Fungi</taxon>
        <taxon>Dikarya</taxon>
        <taxon>Ascomycota</taxon>
        <taxon>Pezizomycotina</taxon>
        <taxon>Eurotiomycetes</taxon>
        <taxon>Eurotiomycetidae</taxon>
        <taxon>Eurotiales</taxon>
        <taxon>Aspergillaceae</taxon>
        <taxon>Penicillium</taxon>
    </lineage>
</organism>
<accession>W6QBQ7</accession>
<keyword evidence="2" id="KW-1185">Reference proteome</keyword>